<feature type="domain" description="GHMP kinase N-terminal" evidence="9">
    <location>
        <begin position="84"/>
        <end position="130"/>
    </location>
</feature>
<keyword evidence="6" id="KW-0418">Kinase</keyword>
<keyword evidence="4" id="KW-0808">Transferase</keyword>
<protein>
    <recommendedName>
        <fullName evidence="3">mevalonate kinase</fullName>
        <ecNumber evidence="3">2.7.1.36</ecNumber>
    </recommendedName>
</protein>
<evidence type="ECO:0000256" key="7">
    <source>
        <dbReference type="ARBA" id="ARBA00022840"/>
    </source>
</evidence>
<dbReference type="PROSITE" id="PS00627">
    <property type="entry name" value="GHMP_KINASES_ATP"/>
    <property type="match status" value="1"/>
</dbReference>
<evidence type="ECO:0000256" key="6">
    <source>
        <dbReference type="ARBA" id="ARBA00022777"/>
    </source>
</evidence>
<dbReference type="SUPFAM" id="SSF54211">
    <property type="entry name" value="Ribosomal protein S5 domain 2-like"/>
    <property type="match status" value="1"/>
</dbReference>
<comment type="pathway">
    <text evidence="8">Isoprenoid biosynthesis; isopentenyl diphosphate biosynthesis via mevalonate pathway; isopentenyl diphosphate from (R)-mevalonate: step 1/3.</text>
</comment>
<evidence type="ECO:0000256" key="1">
    <source>
        <dbReference type="ARBA" id="ARBA00004496"/>
    </source>
</evidence>
<evidence type="ECO:0000256" key="8">
    <source>
        <dbReference type="ARBA" id="ARBA00029438"/>
    </source>
</evidence>
<feature type="non-terminal residue" evidence="10">
    <location>
        <position position="131"/>
    </location>
</feature>
<comment type="similarity">
    <text evidence="2">Belongs to the GHMP kinase family. Mevalonate kinase subfamily.</text>
</comment>
<dbReference type="PANTHER" id="PTHR43290:SF2">
    <property type="entry name" value="MEVALONATE KINASE"/>
    <property type="match status" value="1"/>
</dbReference>
<dbReference type="InterPro" id="IPR014721">
    <property type="entry name" value="Ribsml_uS5_D2-typ_fold_subgr"/>
</dbReference>
<evidence type="ECO:0000256" key="2">
    <source>
        <dbReference type="ARBA" id="ARBA00006495"/>
    </source>
</evidence>
<gene>
    <name evidence="10" type="ORF">S01H1_67918</name>
</gene>
<sequence length="131" mass="14038">MSVEATAPGKAILFGEHSVVYKGPAIVLAIDKRARIVVRIREDRRIYFDSLNLGFAGYFEGGIYVPVRGEIWRGKRLEALFVTASKTMEHMGVEYGLDLIVRSEIPIAAGLGSSAAICVATVAAVGELLGG</sequence>
<name>X0WD16_9ZZZZ</name>
<dbReference type="GO" id="GO:0005524">
    <property type="term" value="F:ATP binding"/>
    <property type="evidence" value="ECO:0007669"/>
    <property type="project" value="UniProtKB-KW"/>
</dbReference>
<evidence type="ECO:0000313" key="10">
    <source>
        <dbReference type="EMBL" id="GAG28874.1"/>
    </source>
</evidence>
<keyword evidence="7" id="KW-0067">ATP-binding</keyword>
<accession>X0WD16</accession>
<dbReference type="PRINTS" id="PR00959">
    <property type="entry name" value="MEVGALKINASE"/>
</dbReference>
<dbReference type="EMBL" id="BARS01045008">
    <property type="protein sequence ID" value="GAG28874.1"/>
    <property type="molecule type" value="Genomic_DNA"/>
</dbReference>
<dbReference type="InterPro" id="IPR020568">
    <property type="entry name" value="Ribosomal_Su5_D2-typ_SF"/>
</dbReference>
<proteinExistence type="inferred from homology"/>
<dbReference type="Gene3D" id="3.30.230.10">
    <property type="match status" value="1"/>
</dbReference>
<evidence type="ECO:0000256" key="3">
    <source>
        <dbReference type="ARBA" id="ARBA00012103"/>
    </source>
</evidence>
<dbReference type="EC" id="2.7.1.36" evidence="3"/>
<dbReference type="GO" id="GO:0019287">
    <property type="term" value="P:isopentenyl diphosphate biosynthetic process, mevalonate pathway"/>
    <property type="evidence" value="ECO:0007669"/>
    <property type="project" value="UniProtKB-UniPathway"/>
</dbReference>
<keyword evidence="5" id="KW-0547">Nucleotide-binding</keyword>
<dbReference type="AlphaFoldDB" id="X0WD16"/>
<dbReference type="GO" id="GO:0005829">
    <property type="term" value="C:cytosol"/>
    <property type="evidence" value="ECO:0007669"/>
    <property type="project" value="TreeGrafter"/>
</dbReference>
<comment type="subcellular location">
    <subcellularLocation>
        <location evidence="1">Cytoplasm</location>
    </subcellularLocation>
</comment>
<dbReference type="InterPro" id="IPR006205">
    <property type="entry name" value="Mev_gal_kin"/>
</dbReference>
<dbReference type="UniPathway" id="UPA00057">
    <property type="reaction ID" value="UER00098"/>
</dbReference>
<dbReference type="InterPro" id="IPR006204">
    <property type="entry name" value="GHMP_kinase_N_dom"/>
</dbReference>
<evidence type="ECO:0000256" key="4">
    <source>
        <dbReference type="ARBA" id="ARBA00022679"/>
    </source>
</evidence>
<reference evidence="10" key="1">
    <citation type="journal article" date="2014" name="Front. Microbiol.">
        <title>High frequency of phylogenetically diverse reductive dehalogenase-homologous genes in deep subseafloor sedimentary metagenomes.</title>
        <authorList>
            <person name="Kawai M."/>
            <person name="Futagami T."/>
            <person name="Toyoda A."/>
            <person name="Takaki Y."/>
            <person name="Nishi S."/>
            <person name="Hori S."/>
            <person name="Arai W."/>
            <person name="Tsubouchi T."/>
            <person name="Morono Y."/>
            <person name="Uchiyama I."/>
            <person name="Ito T."/>
            <person name="Fujiyama A."/>
            <person name="Inagaki F."/>
            <person name="Takami H."/>
        </authorList>
    </citation>
    <scope>NUCLEOTIDE SEQUENCE</scope>
    <source>
        <strain evidence="10">Expedition CK06-06</strain>
    </source>
</reference>
<dbReference type="PANTHER" id="PTHR43290">
    <property type="entry name" value="MEVALONATE KINASE"/>
    <property type="match status" value="1"/>
</dbReference>
<evidence type="ECO:0000259" key="9">
    <source>
        <dbReference type="Pfam" id="PF00288"/>
    </source>
</evidence>
<dbReference type="Pfam" id="PF00288">
    <property type="entry name" value="GHMP_kinases_N"/>
    <property type="match status" value="1"/>
</dbReference>
<dbReference type="InterPro" id="IPR006203">
    <property type="entry name" value="GHMP_knse_ATP-bd_CS"/>
</dbReference>
<evidence type="ECO:0000256" key="5">
    <source>
        <dbReference type="ARBA" id="ARBA00022741"/>
    </source>
</evidence>
<comment type="caution">
    <text evidence="10">The sequence shown here is derived from an EMBL/GenBank/DDBJ whole genome shotgun (WGS) entry which is preliminary data.</text>
</comment>
<organism evidence="10">
    <name type="scientific">marine sediment metagenome</name>
    <dbReference type="NCBI Taxonomy" id="412755"/>
    <lineage>
        <taxon>unclassified sequences</taxon>
        <taxon>metagenomes</taxon>
        <taxon>ecological metagenomes</taxon>
    </lineage>
</organism>
<dbReference type="GO" id="GO:0004496">
    <property type="term" value="F:mevalonate kinase activity"/>
    <property type="evidence" value="ECO:0007669"/>
    <property type="project" value="UniProtKB-EC"/>
</dbReference>